<dbReference type="Proteomes" id="UP001162834">
    <property type="component" value="Chromosome"/>
</dbReference>
<dbReference type="Gene3D" id="3.40.50.12780">
    <property type="entry name" value="N-terminal domain of ligase-like"/>
    <property type="match status" value="1"/>
</dbReference>
<dbReference type="AlphaFoldDB" id="A0A9E7C0I2"/>
<gene>
    <name evidence="2" type="ORF">DSM104329_01955</name>
</gene>
<dbReference type="EMBL" id="CP087164">
    <property type="protein sequence ID" value="UGS35562.1"/>
    <property type="molecule type" value="Genomic_DNA"/>
</dbReference>
<dbReference type="InterPro" id="IPR042099">
    <property type="entry name" value="ANL_N_sf"/>
</dbReference>
<dbReference type="InterPro" id="IPR020845">
    <property type="entry name" value="AMP-binding_CS"/>
</dbReference>
<dbReference type="PROSITE" id="PS00455">
    <property type="entry name" value="AMP_BINDING"/>
    <property type="match status" value="1"/>
</dbReference>
<dbReference type="RefSeq" id="WP_259315245.1">
    <property type="nucleotide sequence ID" value="NZ_CP087164.1"/>
</dbReference>
<feature type="domain" description="AMP-dependent synthetase/ligase" evidence="1">
    <location>
        <begin position="45"/>
        <end position="419"/>
    </location>
</feature>
<reference evidence="2" key="1">
    <citation type="journal article" date="2022" name="Int. J. Syst. Evol. Microbiol.">
        <title>Pseudomonas aegrilactucae sp. nov. and Pseudomonas morbosilactucae sp. nov., pathogens causing bacterial rot of lettuce in Japan.</title>
        <authorList>
            <person name="Sawada H."/>
            <person name="Fujikawa T."/>
            <person name="Satou M."/>
        </authorList>
    </citation>
    <scope>NUCLEOTIDE SEQUENCE</scope>
    <source>
        <strain evidence="2">0166_1</strain>
    </source>
</reference>
<keyword evidence="2" id="KW-0436">Ligase</keyword>
<protein>
    <submittedName>
        <fullName evidence="2">Long-chain-fatty-acid--CoA ligase FadD15</fullName>
        <ecNumber evidence="2">6.2.1.3</ecNumber>
    </submittedName>
</protein>
<dbReference type="SUPFAM" id="SSF56801">
    <property type="entry name" value="Acetyl-CoA synthetase-like"/>
    <property type="match status" value="1"/>
</dbReference>
<keyword evidence="3" id="KW-1185">Reference proteome</keyword>
<organism evidence="2 3">
    <name type="scientific">Capillimicrobium parvum</name>
    <dbReference type="NCBI Taxonomy" id="2884022"/>
    <lineage>
        <taxon>Bacteria</taxon>
        <taxon>Bacillati</taxon>
        <taxon>Actinomycetota</taxon>
        <taxon>Thermoleophilia</taxon>
        <taxon>Solirubrobacterales</taxon>
        <taxon>Capillimicrobiaceae</taxon>
        <taxon>Capillimicrobium</taxon>
    </lineage>
</organism>
<dbReference type="EC" id="6.2.1.3" evidence="2"/>
<dbReference type="PANTHER" id="PTHR24096:SF420">
    <property type="entry name" value="LONG-CHAIN-FATTY-ACID--COA LIGASE-RELATED"/>
    <property type="match status" value="1"/>
</dbReference>
<dbReference type="KEGG" id="sbae:DSM104329_01955"/>
<dbReference type="InterPro" id="IPR000873">
    <property type="entry name" value="AMP-dep_synth/lig_dom"/>
</dbReference>
<sequence length="603" mass="63869">MAVSPTATPLFATPRILAEERPDGTLILRSADPLGAYPPSLVHAFRAQSEAHPDRVFAAERAPGAEPWTTLTWGDARTRADGVAQALLDRGLGADRPLMILSGNSLAHLVMALGALTAGVPVLPVSVAYSLMSKDHRRLRQIVELCEPAMVFAADADPFAAALGAVSDRVAQQVAGLDAFADLAATEPGPDVERAVAALGPDTVAKILFTSGSTGAPKGVINTHRMLCSNQQSLGQIWPFLHHEPPVLVDWLPWSHTFGGNHNLNQTIAFGGTLYIDDGKPAPALFPRTVSALRDVSPTVYYNVPAGFALLAGALEADADLARRFFARLRFMFYAAAALPPAVWERMRALADEHADHPVPLTASWGTTETAPGATSAHFPDSVCGCIGVPIPGVTLKLTPAGEKREVRVKGPNVTPGYHRDPDATARAFDEEGFYLTGDAVRLADPADPAQGLMFDGRLAEDFKLVTGTWVTVGRLRTQLVSTAGVLTDAVICGQDRDAVAALAWVNQAEARRVCGGADDDVALDDPTLCAHLAARLAALNDGAGSASRIERLLLLAEPPSIDAGEITDKGYINQRIVLERRADHVARLYAEPLDAAVIVPAS</sequence>
<evidence type="ECO:0000259" key="1">
    <source>
        <dbReference type="Pfam" id="PF00501"/>
    </source>
</evidence>
<dbReference type="PANTHER" id="PTHR24096">
    <property type="entry name" value="LONG-CHAIN-FATTY-ACID--COA LIGASE"/>
    <property type="match status" value="1"/>
</dbReference>
<name>A0A9E7C0I2_9ACTN</name>
<dbReference type="Pfam" id="PF00501">
    <property type="entry name" value="AMP-binding"/>
    <property type="match status" value="1"/>
</dbReference>
<evidence type="ECO:0000313" key="3">
    <source>
        <dbReference type="Proteomes" id="UP001162834"/>
    </source>
</evidence>
<proteinExistence type="predicted"/>
<dbReference type="Pfam" id="PF23562">
    <property type="entry name" value="AMP-binding_C_3"/>
    <property type="match status" value="1"/>
</dbReference>
<accession>A0A9E7C0I2</accession>
<evidence type="ECO:0000313" key="2">
    <source>
        <dbReference type="EMBL" id="UGS35562.1"/>
    </source>
</evidence>
<dbReference type="GO" id="GO:0004467">
    <property type="term" value="F:long-chain fatty acid-CoA ligase activity"/>
    <property type="evidence" value="ECO:0007669"/>
    <property type="project" value="UniProtKB-EC"/>
</dbReference>